<organism evidence="10 11">
    <name type="scientific">Leclercia adecarboxylata</name>
    <dbReference type="NCBI Taxonomy" id="83655"/>
    <lineage>
        <taxon>Bacteria</taxon>
        <taxon>Pseudomonadati</taxon>
        <taxon>Pseudomonadota</taxon>
        <taxon>Gammaproteobacteria</taxon>
        <taxon>Enterobacterales</taxon>
        <taxon>Enterobacteriaceae</taxon>
        <taxon>Leclercia</taxon>
    </lineage>
</organism>
<dbReference type="InterPro" id="IPR000477">
    <property type="entry name" value="RT_dom"/>
</dbReference>
<keyword evidence="5 10" id="KW-0695">RNA-directed DNA polymerase</keyword>
<evidence type="ECO:0000256" key="6">
    <source>
        <dbReference type="ARBA" id="ARBA00023118"/>
    </source>
</evidence>
<feature type="domain" description="Reverse transcriptase" evidence="8">
    <location>
        <begin position="27"/>
        <end position="254"/>
    </location>
</feature>
<keyword evidence="4" id="KW-0460">Magnesium</keyword>
<name>A0AAP9AGJ5_9ENTR</name>
<dbReference type="EMBL" id="CP035382">
    <property type="protein sequence ID" value="QDK17380.1"/>
    <property type="molecule type" value="Genomic_DNA"/>
</dbReference>
<evidence type="ECO:0000256" key="7">
    <source>
        <dbReference type="ARBA" id="ARBA00034120"/>
    </source>
</evidence>
<dbReference type="GO" id="GO:0046872">
    <property type="term" value="F:metal ion binding"/>
    <property type="evidence" value="ECO:0007669"/>
    <property type="project" value="UniProtKB-KW"/>
</dbReference>
<evidence type="ECO:0000256" key="5">
    <source>
        <dbReference type="ARBA" id="ARBA00022918"/>
    </source>
</evidence>
<evidence type="ECO:0000256" key="4">
    <source>
        <dbReference type="ARBA" id="ARBA00022842"/>
    </source>
</evidence>
<evidence type="ECO:0000259" key="9">
    <source>
        <dbReference type="PROSITE" id="PS50943"/>
    </source>
</evidence>
<dbReference type="InterPro" id="IPR000123">
    <property type="entry name" value="Reverse_transcriptase_msDNA"/>
</dbReference>
<evidence type="ECO:0000259" key="8">
    <source>
        <dbReference type="PROSITE" id="PS50878"/>
    </source>
</evidence>
<dbReference type="Proteomes" id="UP000317812">
    <property type="component" value="Chromosome"/>
</dbReference>
<keyword evidence="6" id="KW-0051">Antiviral defense</keyword>
<accession>A0AAP9AGJ5</accession>
<keyword evidence="3" id="KW-0479">Metal-binding</keyword>
<gene>
    <name evidence="10" type="ORF">ES815_03255</name>
</gene>
<dbReference type="GO" id="GO:0051607">
    <property type="term" value="P:defense response to virus"/>
    <property type="evidence" value="ECO:0007669"/>
    <property type="project" value="UniProtKB-KW"/>
</dbReference>
<sequence>MSNDLPSNKSNSGISTLTSLSKALGFSIDELVEIRSIPLDRRYHKLEKPKSDGSMRIVYRPHHKLKRLQRRINNRIFRELVIWPNFLFGSVPNDNDGEDSLNRDYITCANQHCGAKTLLKVDIKNFFDNIHKELVSDIFSDFFYINAEANDYITDICCAGEFIVQGALTSSYIASLCLHDVETTVYRRAKRKGLVYTRLVDDITVSSKVYDYDFSQIKKHIEDMLAEKDLPINIVKSGVFQVSTKPLLVHGLRVDHNKPRLPSYEVRKIRASLNNLIGNSIKNNNKTSLAYRVEYNRCMGRINKLGRLGHEKHAVFMGRIKKVRPMPSFQDVRECKKKIKWLEIQYSKGFNKSDKYFRVFQITGHVISLINRSDAFSTIAKELRTRLNKVKPDVEK</sequence>
<dbReference type="Pfam" id="PF00078">
    <property type="entry name" value="RVT_1"/>
    <property type="match status" value="1"/>
</dbReference>
<dbReference type="PROSITE" id="PS50943">
    <property type="entry name" value="HTH_CROC1"/>
    <property type="match status" value="1"/>
</dbReference>
<dbReference type="InterPro" id="IPR001387">
    <property type="entry name" value="Cro/C1-type_HTH"/>
</dbReference>
<dbReference type="RefSeq" id="WP_142486604.1">
    <property type="nucleotide sequence ID" value="NZ_CP035382.1"/>
</dbReference>
<evidence type="ECO:0000256" key="2">
    <source>
        <dbReference type="ARBA" id="ARBA00022695"/>
    </source>
</evidence>
<keyword evidence="1" id="KW-0808">Transferase</keyword>
<dbReference type="PROSITE" id="PS50878">
    <property type="entry name" value="RT_POL"/>
    <property type="match status" value="1"/>
</dbReference>
<feature type="domain" description="HTH cro/C1-type" evidence="9">
    <location>
        <begin position="7"/>
        <end position="31"/>
    </location>
</feature>
<protein>
    <submittedName>
        <fullName evidence="10">RNA-directed DNA polymerase</fullName>
    </submittedName>
</protein>
<evidence type="ECO:0000313" key="11">
    <source>
        <dbReference type="Proteomes" id="UP000317812"/>
    </source>
</evidence>
<evidence type="ECO:0000313" key="10">
    <source>
        <dbReference type="EMBL" id="QDK17380.1"/>
    </source>
</evidence>
<keyword evidence="2" id="KW-0548">Nucleotidyltransferase</keyword>
<dbReference type="InterPro" id="IPR043502">
    <property type="entry name" value="DNA/RNA_pol_sf"/>
</dbReference>
<reference evidence="10 11" key="1">
    <citation type="submission" date="2019-01" db="EMBL/GenBank/DDBJ databases">
        <title>Florfenicol resistance in Enterobacteriaceae and whole-genome sequence analysis of florfenicol-resistant Leclercia adecarboxylata strain R25.</title>
        <authorList>
            <person name="Bao Q."/>
            <person name="Ying Y."/>
        </authorList>
    </citation>
    <scope>NUCLEOTIDE SEQUENCE [LARGE SCALE GENOMIC DNA]</scope>
    <source>
        <strain evidence="10 11">R25</strain>
    </source>
</reference>
<proteinExistence type="inferred from homology"/>
<comment type="similarity">
    <text evidence="7">Belongs to the bacterial reverse transcriptase family.</text>
</comment>
<dbReference type="CDD" id="cd03487">
    <property type="entry name" value="RT_Bac_retron_II"/>
    <property type="match status" value="1"/>
</dbReference>
<dbReference type="GO" id="GO:0003964">
    <property type="term" value="F:RNA-directed DNA polymerase activity"/>
    <property type="evidence" value="ECO:0007669"/>
    <property type="project" value="UniProtKB-KW"/>
</dbReference>
<dbReference type="AlphaFoldDB" id="A0AAP9AGJ5"/>
<dbReference type="SUPFAM" id="SSF56672">
    <property type="entry name" value="DNA/RNA polymerases"/>
    <property type="match status" value="1"/>
</dbReference>
<evidence type="ECO:0000256" key="1">
    <source>
        <dbReference type="ARBA" id="ARBA00022679"/>
    </source>
</evidence>
<dbReference type="GO" id="GO:0003723">
    <property type="term" value="F:RNA binding"/>
    <property type="evidence" value="ECO:0007669"/>
    <property type="project" value="InterPro"/>
</dbReference>
<dbReference type="PRINTS" id="PR00866">
    <property type="entry name" value="RNADNAPOLMS"/>
</dbReference>
<evidence type="ECO:0000256" key="3">
    <source>
        <dbReference type="ARBA" id="ARBA00022723"/>
    </source>
</evidence>